<dbReference type="AlphaFoldDB" id="A0A4Y9LJK2"/>
<evidence type="ECO:0000313" key="3">
    <source>
        <dbReference type="EMBL" id="TFV42847.1"/>
    </source>
</evidence>
<proteinExistence type="predicted"/>
<gene>
    <name evidence="3" type="ORF">E4K66_02390</name>
</gene>
<dbReference type="OrthoDB" id="8243118at2"/>
<feature type="transmembrane region" description="Helical" evidence="2">
    <location>
        <begin position="30"/>
        <end position="53"/>
    </location>
</feature>
<name>A0A4Y9LJK2_9BRAD</name>
<evidence type="ECO:0000256" key="1">
    <source>
        <dbReference type="SAM" id="MobiDB-lite"/>
    </source>
</evidence>
<keyword evidence="2" id="KW-0472">Membrane</keyword>
<feature type="compositionally biased region" description="Basic and acidic residues" evidence="1">
    <location>
        <begin position="10"/>
        <end position="19"/>
    </location>
</feature>
<keyword evidence="2" id="KW-1133">Transmembrane helix</keyword>
<keyword evidence="4" id="KW-1185">Reference proteome</keyword>
<organism evidence="3 4">
    <name type="scientific">Bradyrhizobium frederickii</name>
    <dbReference type="NCBI Taxonomy" id="2560054"/>
    <lineage>
        <taxon>Bacteria</taxon>
        <taxon>Pseudomonadati</taxon>
        <taxon>Pseudomonadota</taxon>
        <taxon>Alphaproteobacteria</taxon>
        <taxon>Hyphomicrobiales</taxon>
        <taxon>Nitrobacteraceae</taxon>
        <taxon>Bradyrhizobium</taxon>
    </lineage>
</organism>
<protein>
    <submittedName>
        <fullName evidence="3">Uncharacterized protein</fullName>
    </submittedName>
</protein>
<dbReference type="EMBL" id="SPQU01000001">
    <property type="protein sequence ID" value="TFV42847.1"/>
    <property type="molecule type" value="Genomic_DNA"/>
</dbReference>
<evidence type="ECO:0000256" key="2">
    <source>
        <dbReference type="SAM" id="Phobius"/>
    </source>
</evidence>
<reference evidence="3 4" key="1">
    <citation type="submission" date="2019-03" db="EMBL/GenBank/DDBJ databases">
        <title>Bradyrhizobium strains diversity isolated from Chamaecrista fasciculata.</title>
        <authorList>
            <person name="Urquiaga M.C.O."/>
            <person name="Hungria M."/>
            <person name="Delamuta J.R.M."/>
        </authorList>
    </citation>
    <scope>NUCLEOTIDE SEQUENCE [LARGE SCALE GENOMIC DNA]</scope>
    <source>
        <strain evidence="3 4">CNPSo 3424</strain>
    </source>
</reference>
<keyword evidence="2" id="KW-0812">Transmembrane</keyword>
<dbReference type="Proteomes" id="UP000298225">
    <property type="component" value="Unassembled WGS sequence"/>
</dbReference>
<feature type="region of interest" description="Disordered" evidence="1">
    <location>
        <begin position="1"/>
        <end position="23"/>
    </location>
</feature>
<dbReference type="RefSeq" id="WP_126256508.1">
    <property type="nucleotide sequence ID" value="NZ_SPQU01000001.1"/>
</dbReference>
<evidence type="ECO:0000313" key="4">
    <source>
        <dbReference type="Proteomes" id="UP000298225"/>
    </source>
</evidence>
<comment type="caution">
    <text evidence="3">The sequence shown here is derived from an EMBL/GenBank/DDBJ whole genome shotgun (WGS) entry which is preliminary data.</text>
</comment>
<accession>A0A4Y9LJK2</accession>
<sequence length="85" mass="8673">MSSFSQSDAPEAKASDFRNFRPGNFKSRTAALAIGTTGAVLISLALASAAATFDDRRTEGASGGATVQKSPGRCKAATVPTTFAM</sequence>